<dbReference type="InterPro" id="IPR020904">
    <property type="entry name" value="Sc_DH/Rdtase_CS"/>
</dbReference>
<dbReference type="InterPro" id="IPR051911">
    <property type="entry name" value="SDR_oxidoreductase"/>
</dbReference>
<dbReference type="EMBL" id="JBEVCJ010000011">
    <property type="protein sequence ID" value="MET1255614.1"/>
    <property type="molecule type" value="Genomic_DNA"/>
</dbReference>
<protein>
    <submittedName>
        <fullName evidence="1">SDR family oxidoreductase</fullName>
    </submittedName>
</protein>
<dbReference type="PRINTS" id="PR00081">
    <property type="entry name" value="GDHRDH"/>
</dbReference>
<dbReference type="PANTHER" id="PTHR43976">
    <property type="entry name" value="SHORT CHAIN DEHYDROGENASE"/>
    <property type="match status" value="1"/>
</dbReference>
<comment type="caution">
    <text evidence="1">The sequence shown here is derived from an EMBL/GenBank/DDBJ whole genome shotgun (WGS) entry which is preliminary data.</text>
</comment>
<dbReference type="PANTHER" id="PTHR43976:SF16">
    <property type="entry name" value="SHORT-CHAIN DEHYDROGENASE_REDUCTASE FAMILY PROTEIN"/>
    <property type="match status" value="1"/>
</dbReference>
<gene>
    <name evidence="1" type="ORF">ABVT43_10795</name>
</gene>
<evidence type="ECO:0000313" key="1">
    <source>
        <dbReference type="EMBL" id="MET1255614.1"/>
    </source>
</evidence>
<dbReference type="Pfam" id="PF00106">
    <property type="entry name" value="adh_short"/>
    <property type="match status" value="1"/>
</dbReference>
<proteinExistence type="predicted"/>
<dbReference type="InterPro" id="IPR036291">
    <property type="entry name" value="NAD(P)-bd_dom_sf"/>
</dbReference>
<organism evidence="1 2">
    <name type="scientific">Aliikangiella maris</name>
    <dbReference type="NCBI Taxonomy" id="3162458"/>
    <lineage>
        <taxon>Bacteria</taxon>
        <taxon>Pseudomonadati</taxon>
        <taxon>Pseudomonadota</taxon>
        <taxon>Gammaproteobacteria</taxon>
        <taxon>Oceanospirillales</taxon>
        <taxon>Pleioneaceae</taxon>
        <taxon>Aliikangiella</taxon>
    </lineage>
</organism>
<accession>A0ABV2BUI8</accession>
<name>A0ABV2BUI8_9GAMM</name>
<dbReference type="InterPro" id="IPR002347">
    <property type="entry name" value="SDR_fam"/>
</dbReference>
<dbReference type="Gene3D" id="3.40.50.720">
    <property type="entry name" value="NAD(P)-binding Rossmann-like Domain"/>
    <property type="match status" value="1"/>
</dbReference>
<sequence>MSQQKKTILITGCSTGIGFCAAKILHERGYQVFASVKQLKDKPLLESLGITCVHLDLSQQNSIEQGLTEVLNITGGRLDYLFNNGAYGQPGAIEDLPTEILREQFEANFFGWHHLTRLVLKVMREQGYGRIVQNSSVLGFICMPYRGAYNASKYALEGLTDTLRLELKDTPIKISILEPGPIRSAFRKNGAFKFKSNIDWQSSIHYENYLQQLARLEDTEKVHRFCLEPEAVVTSLIHALESDRPKVRYRITFPTHLFNVLKRIIPAKWLDSILAKG</sequence>
<dbReference type="PRINTS" id="PR00080">
    <property type="entry name" value="SDRFAMILY"/>
</dbReference>
<evidence type="ECO:0000313" key="2">
    <source>
        <dbReference type="Proteomes" id="UP001548189"/>
    </source>
</evidence>
<dbReference type="Proteomes" id="UP001548189">
    <property type="component" value="Unassembled WGS sequence"/>
</dbReference>
<dbReference type="SUPFAM" id="SSF51735">
    <property type="entry name" value="NAD(P)-binding Rossmann-fold domains"/>
    <property type="match status" value="1"/>
</dbReference>
<dbReference type="CDD" id="cd05374">
    <property type="entry name" value="17beta-HSD-like_SDR_c"/>
    <property type="match status" value="1"/>
</dbReference>
<dbReference type="NCBIfam" id="NF004649">
    <property type="entry name" value="PRK05993.1"/>
    <property type="match status" value="1"/>
</dbReference>
<reference evidence="1 2" key="1">
    <citation type="submission" date="2024-06" db="EMBL/GenBank/DDBJ databases">
        <authorList>
            <person name="Li F."/>
        </authorList>
    </citation>
    <scope>NUCLEOTIDE SEQUENCE [LARGE SCALE GENOMIC DNA]</scope>
    <source>
        <strain evidence="1 2">GXAS 311</strain>
    </source>
</reference>
<dbReference type="PROSITE" id="PS00061">
    <property type="entry name" value="ADH_SHORT"/>
    <property type="match status" value="1"/>
</dbReference>
<keyword evidence="2" id="KW-1185">Reference proteome</keyword>